<proteinExistence type="predicted"/>
<reference evidence="1 2" key="1">
    <citation type="submission" date="2024-05" db="EMBL/GenBank/DDBJ databases">
        <title>Genomic Encyclopedia of Type Strains, Phase IV (KMG-IV): sequencing the most valuable type-strain genomes for metagenomic binning, comparative biology and taxonomic classification.</title>
        <authorList>
            <person name="Goeker M."/>
        </authorList>
    </citation>
    <scope>NUCLEOTIDE SEQUENCE [LARGE SCALE GENOMIC DNA]</scope>
    <source>
        <strain evidence="1 2">DSM 25286</strain>
    </source>
</reference>
<dbReference type="EMBL" id="JBDZDV010000001">
    <property type="protein sequence ID" value="MET3110174.1"/>
    <property type="molecule type" value="Genomic_DNA"/>
</dbReference>
<evidence type="ECO:0000313" key="2">
    <source>
        <dbReference type="Proteomes" id="UP001549019"/>
    </source>
</evidence>
<name>A0ABV2E6Y3_9STAP</name>
<organism evidence="1 2">
    <name type="scientific">Salinicoccus halitifaciens</name>
    <dbReference type="NCBI Taxonomy" id="1073415"/>
    <lineage>
        <taxon>Bacteria</taxon>
        <taxon>Bacillati</taxon>
        <taxon>Bacillota</taxon>
        <taxon>Bacilli</taxon>
        <taxon>Bacillales</taxon>
        <taxon>Staphylococcaceae</taxon>
        <taxon>Salinicoccus</taxon>
    </lineage>
</organism>
<gene>
    <name evidence="1" type="ORF">ABHD89_000562</name>
</gene>
<comment type="caution">
    <text evidence="1">The sequence shown here is derived from an EMBL/GenBank/DDBJ whole genome shotgun (WGS) entry which is preliminary data.</text>
</comment>
<keyword evidence="2" id="KW-1185">Reference proteome</keyword>
<evidence type="ECO:0000313" key="1">
    <source>
        <dbReference type="EMBL" id="MET3110174.1"/>
    </source>
</evidence>
<accession>A0ABV2E6Y3</accession>
<dbReference type="Proteomes" id="UP001549019">
    <property type="component" value="Unassembled WGS sequence"/>
</dbReference>
<dbReference type="RefSeq" id="WP_230820534.1">
    <property type="nucleotide sequence ID" value="NZ_JAJNCU010000001.1"/>
</dbReference>
<protein>
    <submittedName>
        <fullName evidence="1">Uncharacterized protein</fullName>
    </submittedName>
</protein>
<sequence length="47" mass="5490">MKASKEMQFDGKRMVQETVDAQAKKIYLYITVSAERFRFTIMSIVTV</sequence>